<dbReference type="AlphaFoldDB" id="A0A7N0TFC4"/>
<keyword evidence="3" id="KW-1185">Reference proteome</keyword>
<keyword evidence="1" id="KW-0812">Transmembrane</keyword>
<accession>A0A7N0TFC4</accession>
<name>A0A7N0TFC4_KALFE</name>
<dbReference type="PANTHER" id="PTHR34189:SF10">
    <property type="entry name" value="TRANSMEMBRANE PROTEIN"/>
    <property type="match status" value="1"/>
</dbReference>
<evidence type="ECO:0000313" key="3">
    <source>
        <dbReference type="Proteomes" id="UP000594263"/>
    </source>
</evidence>
<keyword evidence="1" id="KW-0472">Membrane</keyword>
<sequence>MQRSANATSRGSSDDFRVDFTPAAKAYQFMDRLDSSEDLPLYSPVAAVEDLKKDINLGHPASSGDNTIHLIPIILFICALILWLFSRPTGA</sequence>
<keyword evidence="1" id="KW-1133">Transmembrane helix</keyword>
<feature type="transmembrane region" description="Helical" evidence="1">
    <location>
        <begin position="67"/>
        <end position="85"/>
    </location>
</feature>
<dbReference type="PANTHER" id="PTHR34189">
    <property type="entry name" value="TRANSMEMBRANE PROTEIN"/>
    <property type="match status" value="1"/>
</dbReference>
<reference evidence="2" key="1">
    <citation type="submission" date="2021-01" db="UniProtKB">
        <authorList>
            <consortium name="EnsemblPlants"/>
        </authorList>
    </citation>
    <scope>IDENTIFICATION</scope>
</reference>
<dbReference type="EnsemblPlants" id="Kaladp0034s0155.1.v1.1">
    <property type="protein sequence ID" value="Kaladp0034s0155.1.v1.1.CDS.1"/>
    <property type="gene ID" value="Kaladp0034s0155.v1.1"/>
</dbReference>
<proteinExistence type="predicted"/>
<organism evidence="2 3">
    <name type="scientific">Kalanchoe fedtschenkoi</name>
    <name type="common">Lavender scallops</name>
    <name type="synonym">South American air plant</name>
    <dbReference type="NCBI Taxonomy" id="63787"/>
    <lineage>
        <taxon>Eukaryota</taxon>
        <taxon>Viridiplantae</taxon>
        <taxon>Streptophyta</taxon>
        <taxon>Embryophyta</taxon>
        <taxon>Tracheophyta</taxon>
        <taxon>Spermatophyta</taxon>
        <taxon>Magnoliopsida</taxon>
        <taxon>eudicotyledons</taxon>
        <taxon>Gunneridae</taxon>
        <taxon>Pentapetalae</taxon>
        <taxon>Saxifragales</taxon>
        <taxon>Crassulaceae</taxon>
        <taxon>Kalanchoe</taxon>
    </lineage>
</organism>
<dbReference type="Gramene" id="Kaladp0034s0155.1.v1.1">
    <property type="protein sequence ID" value="Kaladp0034s0155.1.v1.1.CDS.1"/>
    <property type="gene ID" value="Kaladp0034s0155.v1.1"/>
</dbReference>
<protein>
    <submittedName>
        <fullName evidence="2">Uncharacterized protein</fullName>
    </submittedName>
</protein>
<evidence type="ECO:0000256" key="1">
    <source>
        <dbReference type="SAM" id="Phobius"/>
    </source>
</evidence>
<evidence type="ECO:0000313" key="2">
    <source>
        <dbReference type="EnsemblPlants" id="Kaladp0034s0155.1.v1.1.CDS.1"/>
    </source>
</evidence>
<dbReference type="Proteomes" id="UP000594263">
    <property type="component" value="Unplaced"/>
</dbReference>